<proteinExistence type="predicted"/>
<evidence type="ECO:0008006" key="4">
    <source>
        <dbReference type="Google" id="ProtNLM"/>
    </source>
</evidence>
<keyword evidence="1" id="KW-0472">Membrane</keyword>
<protein>
    <recommendedName>
        <fullName evidence="4">F5/8 type C domain-containing protein</fullName>
    </recommendedName>
</protein>
<dbReference type="VEuPathDB" id="FungiDB:RhiirA1_415055"/>
<gene>
    <name evidence="2" type="ORF">RhiirA4_406049</name>
</gene>
<sequence>MPDRDKNTLHININTGEVFEESPIRSYILRYFKGISQPRVLLLIAFIFLFVFFYGKNEESIGKNDIGKIESIQESDILTKIIPTEGDGECTAILLNWNRLDNIKIIVKNLCQYSMFKEIFIWNNNVDLHLSDTMFVDTHCNKIRYYNSPGNMYFIARYLACSMAATKYCYFQDDDWMIKHLRSMYSNFLRFPNLIHTDTNADVYSSTNWKWCFFDDDINLHSCYSWVGTGAFTSRENVLNSLKMTSKTEMSSLEFIYGDMYFTTYLNQVPYQLENSLIELPQENGFSLTGKDRMLNKLYMHKALIRLYNYLSLLKSKNNNNPSTQIIEDTKEFSPTLYERDVRSPCHNDKCLFLTNKHSFPNVKLFKYKPYINISESERLHSSFFNTQHFISYPYSHAVDNDNSTAWISQDVIKKDDYIGLDLLLPMPVPLTFNLIIDHNSDYFNHLSIQISHDGSAWIQLSPSPKLDISSLSSTKNNLLSCKFRIRETGFRFLKLVSTRDWNFTFSIYDFAFDGVDNNDNEVIDDTVNNILGNNDNDSGD</sequence>
<accession>A0A2I1GTS0</accession>
<keyword evidence="1" id="KW-0812">Transmembrane</keyword>
<dbReference type="InterPro" id="IPR029044">
    <property type="entry name" value="Nucleotide-diphossugar_trans"/>
</dbReference>
<keyword evidence="1" id="KW-1133">Transmembrane helix</keyword>
<keyword evidence="3" id="KW-1185">Reference proteome</keyword>
<name>A0A2I1GTS0_9GLOM</name>
<feature type="transmembrane region" description="Helical" evidence="1">
    <location>
        <begin position="39"/>
        <end position="55"/>
    </location>
</feature>
<dbReference type="InterPro" id="IPR008979">
    <property type="entry name" value="Galactose-bd-like_sf"/>
</dbReference>
<reference evidence="2 3" key="1">
    <citation type="submission" date="2015-10" db="EMBL/GenBank/DDBJ databases">
        <title>Genome analyses suggest a sexual origin of heterokaryosis in a supposedly ancient asexual fungus.</title>
        <authorList>
            <person name="Ropars J."/>
            <person name="Sedzielewska K."/>
            <person name="Noel J."/>
            <person name="Charron P."/>
            <person name="Farinelli L."/>
            <person name="Marton T."/>
            <person name="Kruger M."/>
            <person name="Pelin A."/>
            <person name="Brachmann A."/>
            <person name="Corradi N."/>
        </authorList>
    </citation>
    <scope>NUCLEOTIDE SEQUENCE [LARGE SCALE GENOMIC DNA]</scope>
    <source>
        <strain evidence="2 3">A4</strain>
    </source>
</reference>
<dbReference type="AlphaFoldDB" id="A0A2I1GTS0"/>
<dbReference type="SUPFAM" id="SSF49785">
    <property type="entry name" value="Galactose-binding domain-like"/>
    <property type="match status" value="1"/>
</dbReference>
<dbReference type="Gene3D" id="3.90.550.10">
    <property type="entry name" value="Spore Coat Polysaccharide Biosynthesis Protein SpsA, Chain A"/>
    <property type="match status" value="1"/>
</dbReference>
<dbReference type="EMBL" id="LLXI01000816">
    <property type="protein sequence ID" value="PKY50048.1"/>
    <property type="molecule type" value="Genomic_DNA"/>
</dbReference>
<comment type="caution">
    <text evidence="2">The sequence shown here is derived from an EMBL/GenBank/DDBJ whole genome shotgun (WGS) entry which is preliminary data.</text>
</comment>
<evidence type="ECO:0000313" key="3">
    <source>
        <dbReference type="Proteomes" id="UP000234323"/>
    </source>
</evidence>
<evidence type="ECO:0000313" key="2">
    <source>
        <dbReference type="EMBL" id="PKY50048.1"/>
    </source>
</evidence>
<dbReference type="SUPFAM" id="SSF53448">
    <property type="entry name" value="Nucleotide-diphospho-sugar transferases"/>
    <property type="match status" value="1"/>
</dbReference>
<dbReference type="VEuPathDB" id="FungiDB:FUN_010593"/>
<dbReference type="Proteomes" id="UP000234323">
    <property type="component" value="Unassembled WGS sequence"/>
</dbReference>
<evidence type="ECO:0000256" key="1">
    <source>
        <dbReference type="SAM" id="Phobius"/>
    </source>
</evidence>
<dbReference type="Gene3D" id="2.60.120.260">
    <property type="entry name" value="Galactose-binding domain-like"/>
    <property type="match status" value="1"/>
</dbReference>
<organism evidence="2 3">
    <name type="scientific">Rhizophagus irregularis</name>
    <dbReference type="NCBI Taxonomy" id="588596"/>
    <lineage>
        <taxon>Eukaryota</taxon>
        <taxon>Fungi</taxon>
        <taxon>Fungi incertae sedis</taxon>
        <taxon>Mucoromycota</taxon>
        <taxon>Glomeromycotina</taxon>
        <taxon>Glomeromycetes</taxon>
        <taxon>Glomerales</taxon>
        <taxon>Glomeraceae</taxon>
        <taxon>Rhizophagus</taxon>
    </lineage>
</organism>
<dbReference type="VEuPathDB" id="FungiDB:RhiirFUN_015882"/>